<evidence type="ECO:0000256" key="1">
    <source>
        <dbReference type="ARBA" id="ARBA00022617"/>
    </source>
</evidence>
<dbReference type="PROSITE" id="PS51007">
    <property type="entry name" value="CYTC"/>
    <property type="match status" value="1"/>
</dbReference>
<dbReference type="Proteomes" id="UP000593765">
    <property type="component" value="Chromosome"/>
</dbReference>
<dbReference type="SUPFAM" id="SSF46626">
    <property type="entry name" value="Cytochrome c"/>
    <property type="match status" value="1"/>
</dbReference>
<evidence type="ECO:0000256" key="3">
    <source>
        <dbReference type="ARBA" id="ARBA00023004"/>
    </source>
</evidence>
<dbReference type="Gene3D" id="2.120.10.30">
    <property type="entry name" value="TolB, C-terminal domain"/>
    <property type="match status" value="1"/>
</dbReference>
<keyword evidence="9" id="KW-1185">Reference proteome</keyword>
<feature type="domain" description="Cytochrome c" evidence="7">
    <location>
        <begin position="702"/>
        <end position="840"/>
    </location>
</feature>
<keyword evidence="6" id="KW-0732">Signal</keyword>
<evidence type="ECO:0000256" key="6">
    <source>
        <dbReference type="SAM" id="SignalP"/>
    </source>
</evidence>
<proteinExistence type="predicted"/>
<dbReference type="AlphaFoldDB" id="A0A7M2WX84"/>
<dbReference type="GO" id="GO:0009055">
    <property type="term" value="F:electron transfer activity"/>
    <property type="evidence" value="ECO:0007669"/>
    <property type="project" value="InterPro"/>
</dbReference>
<dbReference type="InterPro" id="IPR013427">
    <property type="entry name" value="Haem-bd_dom_put"/>
</dbReference>
<evidence type="ECO:0000313" key="9">
    <source>
        <dbReference type="Proteomes" id="UP000593765"/>
    </source>
</evidence>
<dbReference type="GO" id="GO:0046872">
    <property type="term" value="F:metal ion binding"/>
    <property type="evidence" value="ECO:0007669"/>
    <property type="project" value="UniProtKB-KW"/>
</dbReference>
<evidence type="ECO:0000259" key="7">
    <source>
        <dbReference type="PROSITE" id="PS51007"/>
    </source>
</evidence>
<dbReference type="NCBIfam" id="TIGR02603">
    <property type="entry name" value="CxxCH_TIGR02603"/>
    <property type="match status" value="1"/>
</dbReference>
<reference evidence="8 9" key="1">
    <citation type="submission" date="2020-10" db="EMBL/GenBank/DDBJ databases">
        <title>Wide distribution of Phycisphaera-like planctomycetes from WD2101 soil group in peatlands and genome analysis of the first cultivated representative.</title>
        <authorList>
            <person name="Dedysh S.N."/>
            <person name="Beletsky A.V."/>
            <person name="Ivanova A."/>
            <person name="Kulichevskaya I.S."/>
            <person name="Suzina N.E."/>
            <person name="Philippov D.A."/>
            <person name="Rakitin A.L."/>
            <person name="Mardanov A.V."/>
            <person name="Ravin N.V."/>
        </authorList>
    </citation>
    <scope>NUCLEOTIDE SEQUENCE [LARGE SCALE GENOMIC DNA]</scope>
    <source>
        <strain evidence="8 9">M1803</strain>
    </source>
</reference>
<dbReference type="RefSeq" id="WP_206293177.1">
    <property type="nucleotide sequence ID" value="NZ_CP063458.1"/>
</dbReference>
<feature type="region of interest" description="Disordered" evidence="5">
    <location>
        <begin position="171"/>
        <end position="199"/>
    </location>
</feature>
<feature type="chain" id="PRO_5034511635" evidence="6">
    <location>
        <begin position="23"/>
        <end position="849"/>
    </location>
</feature>
<protein>
    <submittedName>
        <fullName evidence="8">C-type cytochrome</fullName>
    </submittedName>
</protein>
<accession>A0A7M2WX84</accession>
<keyword evidence="2 4" id="KW-0479">Metal-binding</keyword>
<dbReference type="InterPro" id="IPR036909">
    <property type="entry name" value="Cyt_c-like_dom_sf"/>
</dbReference>
<dbReference type="SUPFAM" id="SSF50952">
    <property type="entry name" value="Soluble quinoprotein glucose dehydrogenase"/>
    <property type="match status" value="1"/>
</dbReference>
<keyword evidence="1 4" id="KW-0349">Heme</keyword>
<evidence type="ECO:0000256" key="5">
    <source>
        <dbReference type="SAM" id="MobiDB-lite"/>
    </source>
</evidence>
<evidence type="ECO:0000256" key="2">
    <source>
        <dbReference type="ARBA" id="ARBA00022723"/>
    </source>
</evidence>
<dbReference type="EMBL" id="CP063458">
    <property type="protein sequence ID" value="QOV90105.1"/>
    <property type="molecule type" value="Genomic_DNA"/>
</dbReference>
<dbReference type="GO" id="GO:0020037">
    <property type="term" value="F:heme binding"/>
    <property type="evidence" value="ECO:0007669"/>
    <property type="project" value="InterPro"/>
</dbReference>
<name>A0A7M2WX84_9BACT</name>
<sequence length="849" mass="92151">MRSKLAAFALLGSLFAPAAARADVDDLATLPGFKIDLVLKADKEKHGSWISLGKDGKGRLLLGGQRNQPLTRLTLDDTGKVTKEEVLKLPVSEIMGVLWAFDSLYVNGSDGKKFCLFRLKDKEDDGNFESVEMLREWQGGAGEHGAHGIVLGKDDHLYVVAGNFVNVPTDVEPTSPHRNYADDTVLPRSEDGNGFGAGRKPPGGYVVRLDKDGKDAQLYASGQRNCYDIAMSPDGEIFGYDSDMEWDWGTPWYRPTRVFHAVSGADHGFREGTAKWPEYYPDSLPATLNIGIGCPTGVEFGTGAKFPAKYQKALYILDWTYGRVMAVHLTSAGAGYTGSFENFVAPKGLIEKSGKKTPNNVTDIVVGTDGAIYFTTGGRNTQGNLYRVSYTGKEATAAVAADTAGAEARAARKGLEQFHTKAEPKAIDAAWAHLGSADRYLRYAARIAIERQPLGDWKEKALGETNPQASLTALLAVARLGGRGDQPAIFANLAKLSAASLSDAQKLERIRVLQVSVARQGKPAPAVAAPLVAELSASYPAAKWEMNRELSQTLIALEAPDAVAKTIQLLGEAKTQEEQVAYTLALKAANVGWTPALRKQYLSWWTIDRSKLGHPDYVMRWFDEAGRAYGDGSSFARFLGNLHKEVTSALPPEQAKEFAEVIAAYTPPGAKQPKNQPKPRTLVKQYEMKDLESSIASASKGRNFNRGKQAFIDAQCLACHKFGNEGGAAGPDITAVSSRFQRRDILESIVLPSKVISEQYQNMDVRLKDGDVVWGRIVEDTADKLVVVPDPLKPDTKVTVKKSDVKSVGPSKLSPMPEGLINVLTKDEILDMLAYVESGGNKAHPAFSK</sequence>
<dbReference type="InterPro" id="IPR011042">
    <property type="entry name" value="6-blade_b-propeller_TolB-like"/>
</dbReference>
<dbReference type="Gene3D" id="1.10.760.10">
    <property type="entry name" value="Cytochrome c-like domain"/>
    <property type="match status" value="1"/>
</dbReference>
<evidence type="ECO:0000256" key="4">
    <source>
        <dbReference type="PROSITE-ProRule" id="PRU00433"/>
    </source>
</evidence>
<evidence type="ECO:0000313" key="8">
    <source>
        <dbReference type="EMBL" id="QOV90105.1"/>
    </source>
</evidence>
<dbReference type="PANTHER" id="PTHR33546">
    <property type="entry name" value="LARGE, MULTIFUNCTIONAL SECRETED PROTEIN-RELATED"/>
    <property type="match status" value="1"/>
</dbReference>
<dbReference type="InterPro" id="IPR011041">
    <property type="entry name" value="Quinoprot_gluc/sorb_DH_b-prop"/>
</dbReference>
<feature type="signal peptide" evidence="6">
    <location>
        <begin position="1"/>
        <end position="22"/>
    </location>
</feature>
<keyword evidence="3 4" id="KW-0408">Iron</keyword>
<dbReference type="PANTHER" id="PTHR33546:SF1">
    <property type="entry name" value="LARGE, MULTIFUNCTIONAL SECRETED PROTEIN"/>
    <property type="match status" value="1"/>
</dbReference>
<dbReference type="KEGG" id="hbs:IPV69_01660"/>
<gene>
    <name evidence="8" type="ORF">IPV69_01660</name>
</gene>
<dbReference type="InterPro" id="IPR009056">
    <property type="entry name" value="Cyt_c-like_dom"/>
</dbReference>
<organism evidence="8 9">
    <name type="scientific">Humisphaera borealis</name>
    <dbReference type="NCBI Taxonomy" id="2807512"/>
    <lineage>
        <taxon>Bacteria</taxon>
        <taxon>Pseudomonadati</taxon>
        <taxon>Planctomycetota</taxon>
        <taxon>Phycisphaerae</taxon>
        <taxon>Tepidisphaerales</taxon>
        <taxon>Tepidisphaeraceae</taxon>
        <taxon>Humisphaera</taxon>
    </lineage>
</organism>